<proteinExistence type="inferred from homology"/>
<dbReference type="InterPro" id="IPR036812">
    <property type="entry name" value="NAD(P)_OxRdtase_dom_sf"/>
</dbReference>
<gene>
    <name evidence="5" type="ORF">ACFO3F_09705</name>
</gene>
<dbReference type="RefSeq" id="WP_122823606.1">
    <property type="nucleotide sequence ID" value="NZ_CP033325.1"/>
</dbReference>
<dbReference type="InterPro" id="IPR020471">
    <property type="entry name" value="AKR"/>
</dbReference>
<evidence type="ECO:0000313" key="5">
    <source>
        <dbReference type="EMBL" id="MFC4555521.1"/>
    </source>
</evidence>
<dbReference type="PRINTS" id="PR00069">
    <property type="entry name" value="ALDKETRDTASE"/>
</dbReference>
<reference evidence="6" key="1">
    <citation type="journal article" date="2019" name="Int. J. Syst. Evol. Microbiol.">
        <title>The Global Catalogue of Microorganisms (GCM) 10K type strain sequencing project: providing services to taxonomists for standard genome sequencing and annotation.</title>
        <authorList>
            <consortium name="The Broad Institute Genomics Platform"/>
            <consortium name="The Broad Institute Genome Sequencing Center for Infectious Disease"/>
            <person name="Wu L."/>
            <person name="Ma J."/>
        </authorList>
    </citation>
    <scope>NUCLEOTIDE SEQUENCE [LARGE SCALE GENOMIC DNA]</scope>
    <source>
        <strain evidence="6">JCM 3369</strain>
    </source>
</reference>
<protein>
    <submittedName>
        <fullName evidence="5">Aldo/keto reductase</fullName>
    </submittedName>
</protein>
<dbReference type="PANTHER" id="PTHR43827">
    <property type="entry name" value="2,5-DIKETO-D-GLUCONIC ACID REDUCTASE"/>
    <property type="match status" value="1"/>
</dbReference>
<dbReference type="PROSITE" id="PS00798">
    <property type="entry name" value="ALDOKETO_REDUCTASE_1"/>
    <property type="match status" value="1"/>
</dbReference>
<dbReference type="PIRSF" id="PIRSF000097">
    <property type="entry name" value="AKR"/>
    <property type="match status" value="1"/>
</dbReference>
<evidence type="ECO:0000256" key="2">
    <source>
        <dbReference type="ARBA" id="ARBA00022857"/>
    </source>
</evidence>
<dbReference type="PROSITE" id="PS00062">
    <property type="entry name" value="ALDOKETO_REDUCTASE_2"/>
    <property type="match status" value="1"/>
</dbReference>
<evidence type="ECO:0000256" key="3">
    <source>
        <dbReference type="ARBA" id="ARBA00023002"/>
    </source>
</evidence>
<comment type="similarity">
    <text evidence="1">Belongs to the aldo/keto reductase family.</text>
</comment>
<feature type="domain" description="NADP-dependent oxidoreductase" evidence="4">
    <location>
        <begin position="16"/>
        <end position="190"/>
    </location>
</feature>
<evidence type="ECO:0000256" key="1">
    <source>
        <dbReference type="ARBA" id="ARBA00007905"/>
    </source>
</evidence>
<evidence type="ECO:0000259" key="4">
    <source>
        <dbReference type="Pfam" id="PF00248"/>
    </source>
</evidence>
<keyword evidence="2" id="KW-0521">NADP</keyword>
<keyword evidence="6" id="KW-1185">Reference proteome</keyword>
<dbReference type="PANTHER" id="PTHR43827:SF3">
    <property type="entry name" value="NADP-DEPENDENT OXIDOREDUCTASE DOMAIN-CONTAINING PROTEIN"/>
    <property type="match status" value="1"/>
</dbReference>
<accession>A0ABV9DA74</accession>
<evidence type="ECO:0000313" key="6">
    <source>
        <dbReference type="Proteomes" id="UP001595955"/>
    </source>
</evidence>
<dbReference type="EMBL" id="JBHSGF010000006">
    <property type="protein sequence ID" value="MFC4555521.1"/>
    <property type="molecule type" value="Genomic_DNA"/>
</dbReference>
<feature type="domain" description="NADP-dependent oxidoreductase" evidence="4">
    <location>
        <begin position="201"/>
        <end position="259"/>
    </location>
</feature>
<organism evidence="5 6">
    <name type="scientific">Georgenia faecalis</name>
    <dbReference type="NCBI Taxonomy" id="2483799"/>
    <lineage>
        <taxon>Bacteria</taxon>
        <taxon>Bacillati</taxon>
        <taxon>Actinomycetota</taxon>
        <taxon>Actinomycetes</taxon>
        <taxon>Micrococcales</taxon>
        <taxon>Bogoriellaceae</taxon>
        <taxon>Georgenia</taxon>
    </lineage>
</organism>
<dbReference type="InterPro" id="IPR023210">
    <property type="entry name" value="NADP_OxRdtase_dom"/>
</dbReference>
<name>A0ABV9DA74_9MICO</name>
<comment type="caution">
    <text evidence="5">The sequence shown here is derived from an EMBL/GenBank/DDBJ whole genome shotgun (WGS) entry which is preliminary data.</text>
</comment>
<dbReference type="SUPFAM" id="SSF51430">
    <property type="entry name" value="NAD(P)-linked oxidoreductase"/>
    <property type="match status" value="1"/>
</dbReference>
<dbReference type="Gene3D" id="3.20.20.100">
    <property type="entry name" value="NADP-dependent oxidoreductase domain"/>
    <property type="match status" value="1"/>
</dbReference>
<dbReference type="Proteomes" id="UP001595955">
    <property type="component" value="Unassembled WGS sequence"/>
</dbReference>
<sequence length="274" mass="30052">MTPIRHLNDGRTLPAIGLGTSSLKDDDARSAVRGGLELGYRLVDTAASYGNERAVGQGIADAAVPREEVVVTTKLRGADQGYEEALAAFERSRTALDLDYVDLYLIHWPLPRLDRYVDSWRALVRLREEGLVRSIGVSNFTAEHLDRLQRETGVVPAVNQIELHPYFSQAAARADHAARGILIEGWRPLGRKTDLLDHPVVVDVAARHGVSPAQAVLRWQVQLGVVPLPKSGSAERQRINLDVFGFALAEEDMAALSGLERGRTGGDPDVHEEF</sequence>
<dbReference type="InterPro" id="IPR018170">
    <property type="entry name" value="Aldo/ket_reductase_CS"/>
</dbReference>
<keyword evidence="3" id="KW-0560">Oxidoreductase</keyword>
<dbReference type="Pfam" id="PF00248">
    <property type="entry name" value="Aldo_ket_red"/>
    <property type="match status" value="2"/>
</dbReference>